<evidence type="ECO:0000256" key="2">
    <source>
        <dbReference type="SAM" id="MobiDB-lite"/>
    </source>
</evidence>
<keyword evidence="1" id="KW-0175">Coiled coil</keyword>
<dbReference type="STRING" id="1450537.A0A395HJ86"/>
<evidence type="ECO:0000313" key="4">
    <source>
        <dbReference type="Proteomes" id="UP000248961"/>
    </source>
</evidence>
<dbReference type="RefSeq" id="XP_025546850.1">
    <property type="nucleotide sequence ID" value="XM_025690805.1"/>
</dbReference>
<dbReference type="VEuPathDB" id="FungiDB:BO97DRAFT_243321"/>
<organism evidence="3 4">
    <name type="scientific">Aspergillus homomorphus (strain CBS 101889)</name>
    <dbReference type="NCBI Taxonomy" id="1450537"/>
    <lineage>
        <taxon>Eukaryota</taxon>
        <taxon>Fungi</taxon>
        <taxon>Dikarya</taxon>
        <taxon>Ascomycota</taxon>
        <taxon>Pezizomycotina</taxon>
        <taxon>Eurotiomycetes</taxon>
        <taxon>Eurotiomycetidae</taxon>
        <taxon>Eurotiales</taxon>
        <taxon>Aspergillaceae</taxon>
        <taxon>Aspergillus</taxon>
        <taxon>Aspergillus subgen. Circumdati</taxon>
    </lineage>
</organism>
<gene>
    <name evidence="3" type="ORF">BO97DRAFT_243321</name>
</gene>
<name>A0A395HJ86_ASPHC</name>
<feature type="region of interest" description="Disordered" evidence="2">
    <location>
        <begin position="48"/>
        <end position="79"/>
    </location>
</feature>
<protein>
    <submittedName>
        <fullName evidence="3">Uncharacterized protein</fullName>
    </submittedName>
</protein>
<keyword evidence="4" id="KW-1185">Reference proteome</keyword>
<proteinExistence type="predicted"/>
<dbReference type="EMBL" id="KZ824326">
    <property type="protein sequence ID" value="RAL07696.1"/>
    <property type="molecule type" value="Genomic_DNA"/>
</dbReference>
<accession>A0A395HJ86</accession>
<sequence length="305" mass="37681">MDPSRTCPCQSQGYFLSILRNDSHNNNPDNPDADAATRWCSRCKRRAATQALRPRPNPPPDWWASSYSNDNPDPVITDDDRFWYSDERLEQRRAKQRRREQRDEALRLQWALRQYREAERLRLLRQEKERELERWDRDDERERRVLRKVLTMETSGELKEQFGSLGSPEQTDQEVDLWLQQQRQLQEQQEQQRELEQQQQRQLEVQQQQQLEQQRQQQRQLELQQQQQQQQLERQQWLQEQRLQQDRDIWLPHPGHNPLLHFQQLQQQWRQQREEQLQQQWRQQQLVQLQQSQGRVFGPWTPWPY</sequence>
<dbReference type="AlphaFoldDB" id="A0A395HJ86"/>
<dbReference type="GeneID" id="37195094"/>
<reference evidence="3 4" key="1">
    <citation type="submission" date="2018-02" db="EMBL/GenBank/DDBJ databases">
        <title>The genomes of Aspergillus section Nigri reveals drivers in fungal speciation.</title>
        <authorList>
            <consortium name="DOE Joint Genome Institute"/>
            <person name="Vesth T.C."/>
            <person name="Nybo J."/>
            <person name="Theobald S."/>
            <person name="Brandl J."/>
            <person name="Frisvad J.C."/>
            <person name="Nielsen K.F."/>
            <person name="Lyhne E.K."/>
            <person name="Kogle M.E."/>
            <person name="Kuo A."/>
            <person name="Riley R."/>
            <person name="Clum A."/>
            <person name="Nolan M."/>
            <person name="Lipzen A."/>
            <person name="Salamov A."/>
            <person name="Henrissat B."/>
            <person name="Wiebenga A."/>
            <person name="De vries R.P."/>
            <person name="Grigoriev I.V."/>
            <person name="Mortensen U.H."/>
            <person name="Andersen M.R."/>
            <person name="Baker S.E."/>
        </authorList>
    </citation>
    <scope>NUCLEOTIDE SEQUENCE [LARGE SCALE GENOMIC DNA]</scope>
    <source>
        <strain evidence="3 4">CBS 101889</strain>
    </source>
</reference>
<evidence type="ECO:0000313" key="3">
    <source>
        <dbReference type="EMBL" id="RAL07696.1"/>
    </source>
</evidence>
<dbReference type="Proteomes" id="UP000248961">
    <property type="component" value="Unassembled WGS sequence"/>
</dbReference>
<feature type="coiled-coil region" evidence="1">
    <location>
        <begin position="178"/>
        <end position="235"/>
    </location>
</feature>
<evidence type="ECO:0000256" key="1">
    <source>
        <dbReference type="SAM" id="Coils"/>
    </source>
</evidence>